<name>A0A0P6X117_9CHLR</name>
<dbReference type="OrthoDB" id="150880at2"/>
<dbReference type="InterPro" id="IPR025682">
    <property type="entry name" value="CpXC_dom"/>
</dbReference>
<dbReference type="Pfam" id="PF14353">
    <property type="entry name" value="CpXC"/>
    <property type="match status" value="1"/>
</dbReference>
<gene>
    <name evidence="2" type="ORF">ADN00_11660</name>
</gene>
<protein>
    <recommendedName>
        <fullName evidence="1">CpXC domain-containing protein</fullName>
    </recommendedName>
</protein>
<reference evidence="2 3" key="1">
    <citation type="submission" date="2015-07" db="EMBL/GenBank/DDBJ databases">
        <title>Genome sequence of Ornatilinea apprima DSM 23815.</title>
        <authorList>
            <person name="Hemp J."/>
            <person name="Ward L.M."/>
            <person name="Pace L.A."/>
            <person name="Fischer W.W."/>
        </authorList>
    </citation>
    <scope>NUCLEOTIDE SEQUENCE [LARGE SCALE GENOMIC DNA]</scope>
    <source>
        <strain evidence="2 3">P3M-1</strain>
    </source>
</reference>
<accession>A0A0P6X117</accession>
<evidence type="ECO:0000313" key="3">
    <source>
        <dbReference type="Proteomes" id="UP000050417"/>
    </source>
</evidence>
<dbReference type="EMBL" id="LGCL01000026">
    <property type="protein sequence ID" value="KPL76013.1"/>
    <property type="molecule type" value="Genomic_DNA"/>
</dbReference>
<dbReference type="Proteomes" id="UP000050417">
    <property type="component" value="Unassembled WGS sequence"/>
</dbReference>
<feature type="domain" description="CpXC" evidence="1">
    <location>
        <begin position="6"/>
        <end position="134"/>
    </location>
</feature>
<dbReference type="AlphaFoldDB" id="A0A0P6X117"/>
<organism evidence="2 3">
    <name type="scientific">Ornatilinea apprima</name>
    <dbReference type="NCBI Taxonomy" id="1134406"/>
    <lineage>
        <taxon>Bacteria</taxon>
        <taxon>Bacillati</taxon>
        <taxon>Chloroflexota</taxon>
        <taxon>Anaerolineae</taxon>
        <taxon>Anaerolineales</taxon>
        <taxon>Anaerolineaceae</taxon>
        <taxon>Ornatilinea</taxon>
    </lineage>
</organism>
<dbReference type="RefSeq" id="WP_075063192.1">
    <property type="nucleotide sequence ID" value="NZ_LGCL01000026.1"/>
</dbReference>
<evidence type="ECO:0000259" key="1">
    <source>
        <dbReference type="Pfam" id="PF14353"/>
    </source>
</evidence>
<proteinExistence type="predicted"/>
<evidence type="ECO:0000313" key="2">
    <source>
        <dbReference type="EMBL" id="KPL76013.1"/>
    </source>
</evidence>
<comment type="caution">
    <text evidence="2">The sequence shown here is derived from an EMBL/GenBank/DDBJ whole genome shotgun (WGS) entry which is preliminary data.</text>
</comment>
<sequence length="449" mass="50584">MAKTSVACPRCRQPVIADIEQLFDMGTDSQAKQKLLSGMFNVIQCPSCGYAGQTPRPLVYHDPQKELLLTYFPPELGLPVNEQERLIGPLINQVVNNLPLEKRKAYLLRPQSMFTFETLIEKVLEADGVTKEMLDNQQKRLSLIQRLLNLAPEARAEVIKQEENLIDNELFSLLGRVFEIAIAQGDQQGAQAIALLQKDLIEQTAFGQQVKQQNDDAEAAIQALQQASKDGLTHEKLLDIFIAAKSDVSLSTLVSMARPGMDYTFFELLTNRIDAASGEEKQRLTALREKLLSLTERVDKVVQERLAQAKEALEQVLNSGDLEKTILENTDAIDDFFMEALRSELHQAQTDGNIERSAKLKKLVEIIQKLSQPPAEYALVEELLSAEDQTQRQQIMETNSQSINADFLQILNGLVMQSEKESQPAEVQQELKDIYRMALRFSMQNNLTK</sequence>
<keyword evidence="3" id="KW-1185">Reference proteome</keyword>